<evidence type="ECO:0000256" key="11">
    <source>
        <dbReference type="ARBA" id="ARBA00023136"/>
    </source>
</evidence>
<organism evidence="14 15">
    <name type="scientific">Oceanispirochaeta crateris</name>
    <dbReference type="NCBI Taxonomy" id="2518645"/>
    <lineage>
        <taxon>Bacteria</taxon>
        <taxon>Pseudomonadati</taxon>
        <taxon>Spirochaetota</taxon>
        <taxon>Spirochaetia</taxon>
        <taxon>Spirochaetales</taxon>
        <taxon>Spirochaetaceae</taxon>
        <taxon>Oceanispirochaeta</taxon>
    </lineage>
</organism>
<dbReference type="GO" id="GO:0005886">
    <property type="term" value="C:plasma membrane"/>
    <property type="evidence" value="ECO:0007669"/>
    <property type="project" value="UniProtKB-SubCell"/>
</dbReference>
<dbReference type="Gene3D" id="3.30.565.10">
    <property type="entry name" value="Histidine kinase-like ATPase, C-terminal domain"/>
    <property type="match status" value="1"/>
</dbReference>
<evidence type="ECO:0000256" key="8">
    <source>
        <dbReference type="ARBA" id="ARBA00022840"/>
    </source>
</evidence>
<gene>
    <name evidence="14" type="ORF">EXM22_16145</name>
</gene>
<dbReference type="InterPro" id="IPR010559">
    <property type="entry name" value="Sig_transdc_His_kin_internal"/>
</dbReference>
<evidence type="ECO:0000256" key="4">
    <source>
        <dbReference type="ARBA" id="ARBA00022679"/>
    </source>
</evidence>
<accession>A0A5C1QMV4</accession>
<proteinExistence type="predicted"/>
<keyword evidence="9 12" id="KW-1133">Transmembrane helix</keyword>
<keyword evidence="7" id="KW-0418">Kinase</keyword>
<evidence type="ECO:0000256" key="3">
    <source>
        <dbReference type="ARBA" id="ARBA00022553"/>
    </source>
</evidence>
<evidence type="ECO:0000313" key="15">
    <source>
        <dbReference type="Proteomes" id="UP000324209"/>
    </source>
</evidence>
<dbReference type="SUPFAM" id="SSF55874">
    <property type="entry name" value="ATPase domain of HSP90 chaperone/DNA topoisomerase II/histidine kinase"/>
    <property type="match status" value="1"/>
</dbReference>
<dbReference type="Proteomes" id="UP000324209">
    <property type="component" value="Chromosome"/>
</dbReference>
<evidence type="ECO:0000256" key="7">
    <source>
        <dbReference type="ARBA" id="ARBA00022777"/>
    </source>
</evidence>
<evidence type="ECO:0000256" key="9">
    <source>
        <dbReference type="ARBA" id="ARBA00022989"/>
    </source>
</evidence>
<dbReference type="PANTHER" id="PTHR34220">
    <property type="entry name" value="SENSOR HISTIDINE KINASE YPDA"/>
    <property type="match status" value="1"/>
</dbReference>
<comment type="subcellular location">
    <subcellularLocation>
        <location evidence="1">Cell membrane</location>
        <topology evidence="1">Multi-pass membrane protein</topology>
    </subcellularLocation>
</comment>
<sequence>MKRLNLRSKSISANIAKIFLVFAFMSISISILFVYVQAFRITKAQKMEALKLSGEFISQSIDAQIRIMERTAKIILGNTKIQNALVGIQSLGEDSILERDALERDISNQVIFSTLMGDNISTEFYSSTGNLLLKSPYRIWSEENLLDGLKSPDKVYQSRFQLVSPNEHGIVDDRGNTFCIYIQPLRNLYSDGPMAFVAVLLDTFELRQVLEQNAKIINNERKNDCTIFLIDSQNELVTSNKNQLEMPRRKKDSTYIEIFSEYTNWKIVIEIPNQYLVSDMIHVQTLNAVILLVLLLSTAYGMRIRLEKKLFVLNELTAAMGSVKEGNYSIELNLENLDEDIKLVFGHFNEMSREIDDLINRVYRNRILTKEAQLKMLELQINPHFLFNSLQTIEAYGEIHDQEEVQIMASSLGSLLRYNLKANTFVYLEQELKMAKKYCVIERIRFGDRVDISFYIDERLKSMTIPKFILQPILENCFVHAFPSDTRKGKISVEGVISNENDMSISITDNGDGMEFNKIDEMNKNLGNIDESDDYKMYFNHIGLSNINYRIKIYYGEEYGITVQPGAVSGLTIMIKLPCRKNIL</sequence>
<dbReference type="OrthoDB" id="370211at2"/>
<evidence type="ECO:0000256" key="6">
    <source>
        <dbReference type="ARBA" id="ARBA00022741"/>
    </source>
</evidence>
<dbReference type="InterPro" id="IPR036890">
    <property type="entry name" value="HATPase_C_sf"/>
</dbReference>
<dbReference type="PANTHER" id="PTHR34220:SF11">
    <property type="entry name" value="SENSOR PROTEIN KINASE HPTS"/>
    <property type="match status" value="1"/>
</dbReference>
<evidence type="ECO:0000256" key="12">
    <source>
        <dbReference type="SAM" id="Phobius"/>
    </source>
</evidence>
<dbReference type="KEGG" id="ock:EXM22_16145"/>
<evidence type="ECO:0000256" key="5">
    <source>
        <dbReference type="ARBA" id="ARBA00022692"/>
    </source>
</evidence>
<keyword evidence="5 12" id="KW-0812">Transmembrane</keyword>
<keyword evidence="6" id="KW-0547">Nucleotide-binding</keyword>
<keyword evidence="3" id="KW-0597">Phosphoprotein</keyword>
<dbReference type="InterPro" id="IPR050640">
    <property type="entry name" value="Bact_2-comp_sensor_kinase"/>
</dbReference>
<keyword evidence="15" id="KW-1185">Reference proteome</keyword>
<dbReference type="GO" id="GO:0005524">
    <property type="term" value="F:ATP binding"/>
    <property type="evidence" value="ECO:0007669"/>
    <property type="project" value="UniProtKB-KW"/>
</dbReference>
<dbReference type="RefSeq" id="WP_149487510.1">
    <property type="nucleotide sequence ID" value="NZ_CP036150.1"/>
</dbReference>
<feature type="domain" description="Signal transduction histidine kinase internal region" evidence="13">
    <location>
        <begin position="372"/>
        <end position="450"/>
    </location>
</feature>
<feature type="transmembrane region" description="Helical" evidence="12">
    <location>
        <begin position="12"/>
        <end position="36"/>
    </location>
</feature>
<dbReference type="Pfam" id="PF06580">
    <property type="entry name" value="His_kinase"/>
    <property type="match status" value="1"/>
</dbReference>
<dbReference type="AlphaFoldDB" id="A0A5C1QMV4"/>
<keyword evidence="4" id="KW-0808">Transferase</keyword>
<dbReference type="GO" id="GO:0000155">
    <property type="term" value="F:phosphorelay sensor kinase activity"/>
    <property type="evidence" value="ECO:0007669"/>
    <property type="project" value="InterPro"/>
</dbReference>
<evidence type="ECO:0000256" key="2">
    <source>
        <dbReference type="ARBA" id="ARBA00022475"/>
    </source>
</evidence>
<keyword evidence="10" id="KW-0902">Two-component regulatory system</keyword>
<dbReference type="EMBL" id="CP036150">
    <property type="protein sequence ID" value="QEN09435.1"/>
    <property type="molecule type" value="Genomic_DNA"/>
</dbReference>
<evidence type="ECO:0000313" key="14">
    <source>
        <dbReference type="EMBL" id="QEN09435.1"/>
    </source>
</evidence>
<protein>
    <recommendedName>
        <fullName evidence="13">Signal transduction histidine kinase internal region domain-containing protein</fullName>
    </recommendedName>
</protein>
<evidence type="ECO:0000256" key="10">
    <source>
        <dbReference type="ARBA" id="ARBA00023012"/>
    </source>
</evidence>
<keyword evidence="8" id="KW-0067">ATP-binding</keyword>
<evidence type="ECO:0000259" key="13">
    <source>
        <dbReference type="Pfam" id="PF06580"/>
    </source>
</evidence>
<keyword evidence="2" id="KW-1003">Cell membrane</keyword>
<name>A0A5C1QMV4_9SPIO</name>
<keyword evidence="11 12" id="KW-0472">Membrane</keyword>
<reference evidence="14 15" key="1">
    <citation type="submission" date="2019-02" db="EMBL/GenBank/DDBJ databases">
        <title>Complete Genome Sequence and Methylome Analysis of free living Spirochaetas.</title>
        <authorList>
            <person name="Fomenkov A."/>
            <person name="Dubinina G."/>
            <person name="Leshcheva N."/>
            <person name="Mikheeva N."/>
            <person name="Grabovich M."/>
            <person name="Vincze T."/>
            <person name="Roberts R.J."/>
        </authorList>
    </citation>
    <scope>NUCLEOTIDE SEQUENCE [LARGE SCALE GENOMIC DNA]</scope>
    <source>
        <strain evidence="14 15">K2</strain>
    </source>
</reference>
<evidence type="ECO:0000256" key="1">
    <source>
        <dbReference type="ARBA" id="ARBA00004651"/>
    </source>
</evidence>